<keyword evidence="18" id="KW-1185">Reference proteome</keyword>
<dbReference type="PROSITE" id="PS00452">
    <property type="entry name" value="GUANYLATE_CYCLASE_1"/>
    <property type="match status" value="1"/>
</dbReference>
<feature type="domain" description="Guanylate cyclase" evidence="16">
    <location>
        <begin position="300"/>
        <end position="428"/>
    </location>
</feature>
<dbReference type="AlphaFoldDB" id="A0A9P0ARJ7"/>
<keyword evidence="13 14" id="KW-0456">Lyase</keyword>
<evidence type="ECO:0000259" key="16">
    <source>
        <dbReference type="PROSITE" id="PS50125"/>
    </source>
</evidence>
<dbReference type="Pfam" id="PF00211">
    <property type="entry name" value="Guanylate_cyc"/>
    <property type="match status" value="2"/>
</dbReference>
<dbReference type="InterPro" id="IPR029787">
    <property type="entry name" value="Nucleotide_cyclase"/>
</dbReference>
<dbReference type="EC" id="4.6.1.1" evidence="4"/>
<evidence type="ECO:0000313" key="17">
    <source>
        <dbReference type="EMBL" id="CAH0547706.1"/>
    </source>
</evidence>
<dbReference type="GO" id="GO:0005524">
    <property type="term" value="F:ATP binding"/>
    <property type="evidence" value="ECO:0007669"/>
    <property type="project" value="UniProtKB-KW"/>
</dbReference>
<dbReference type="SMART" id="SM00044">
    <property type="entry name" value="CYCc"/>
    <property type="match status" value="2"/>
</dbReference>
<feature type="transmembrane region" description="Helical" evidence="15">
    <location>
        <begin position="893"/>
        <end position="910"/>
    </location>
</feature>
<protein>
    <recommendedName>
        <fullName evidence="4">adenylate cyclase</fullName>
        <ecNumber evidence="4">4.6.1.1</ecNumber>
    </recommendedName>
</protein>
<keyword evidence="12 15" id="KW-0472">Membrane</keyword>
<feature type="transmembrane region" description="Helical" evidence="15">
    <location>
        <begin position="691"/>
        <end position="710"/>
    </location>
</feature>
<keyword evidence="10 15" id="KW-1133">Transmembrane helix</keyword>
<dbReference type="CDD" id="cd07302">
    <property type="entry name" value="CHD"/>
    <property type="match status" value="2"/>
</dbReference>
<dbReference type="Gene3D" id="3.30.70.1230">
    <property type="entry name" value="Nucleotide cyclase"/>
    <property type="match status" value="2"/>
</dbReference>
<reference evidence="17" key="1">
    <citation type="submission" date="2021-12" db="EMBL/GenBank/DDBJ databases">
        <authorList>
            <person name="King R."/>
        </authorList>
    </citation>
    <scope>NUCLEOTIDE SEQUENCE</scope>
</reference>
<keyword evidence="6" id="KW-0479">Metal-binding</keyword>
<dbReference type="OrthoDB" id="10006362at2759"/>
<dbReference type="GO" id="GO:0005886">
    <property type="term" value="C:plasma membrane"/>
    <property type="evidence" value="ECO:0007669"/>
    <property type="project" value="TreeGrafter"/>
</dbReference>
<sequence>MVIIFNENDDESVIESRHGSVIFDEKKWTLPELLSTFSSLNLEDLFKEYTEKIDHGYFSLFLILETVMSFSHCLIVILSVYDQKEYLLNDLPDIVFYFCTFLVSAVGVLTIDTIVRKTKRWKLFQLFWFFLVFTQNIFVPLYHNYSATVPKLRPTYSSVLVISCYMFFSVFSNKVAILCGLLVSTSHILTMFFTTYVDTSKTWERILSDVIFSTCLNGLGIYFRIISEIIKRRSFLDRRECVVSTMEFEHEQKQQNKLLLSIIPESILEKVKKSNMERQLKNDKIFSFNNKSLEEYNNVTILFADIVNYTKMTKKLDIKDLLITLNELFCSFDDSSDKHKVTRIKFLGDCYYCVAGLPPTPTENHADACVDLGLDMIRIIADVRRKRELDVNMRIGTHSGSLIGGIIGEVKIQFDIWSDDVNLANIMETEGEAGKVHITQQTKDRLKKKYNIEKTNKREEEAFFRERNLNTYLVSPEEPSNSESTIFLHELQKMQEITEDEETQEPENDPVKRLTLIELNNLNISTEILKNSSPIQQQFNIPKSQEEFCTPPSTLRRQSAFIKRNERARPKLSGPLQTVEEPAADIAAARTSHKDLGAVRRMTLTPRRRTVSVGTGSNRPSTSERRTAFFAYNKKRFDERQMAVNERMKGQIAKMSFSKYEQFIKNKEVNGLMFFPNKTDEINYIKQMDPLFKYYVISELMVLICVYIIQNLTLESWDFSGWSFYLGVAIILAILTPLTWTNYLWNTYVETLPPTNRFIKMLYNSSQFIVKNFWARHGIYILTSLVFGYCVLSDVVSCRKEDEFVERKHSLFKLFLLKTLDDTPLNIQCTIPWHMTETCGLAIIMTFIFLRIFIWIKFAVGIIILTIYAYCVFSFSEQFYKNNETFNNNLKPQTAHVLVLIFLLFTLHLIDRQTDYMNRQDFLWNKKLRRQQKRANDVQAVNKSILLNILPEHVATLYLDVKKEETLYAEFNQKVAVMFATILYEKVDGNSESNFLNLMNHYISEFDKLTLRPEFNKNIEKIKIAKWTYMVACGLVDDSIETHSSQHVEPITTLIRFACAMMKKLRESNEQQSQDFKLRIGISHGLVASGVVGSKKPLYDIWGDPVNMASRMDTTGCPNKIQVLEETALAIQKEGFKCDFRGAVKVKGFEGNSMVDTYFVSMDDDYNLINIGRKDSAWEQVKTSMTQFMMASRCPSPMKTAYFTSSNSVAYASTHTMTTPRSSSIRMSSAHFGTNICSALSRKSFV</sequence>
<feature type="transmembrane region" description="Helical" evidence="15">
    <location>
        <begin position="722"/>
        <end position="745"/>
    </location>
</feature>
<evidence type="ECO:0000256" key="2">
    <source>
        <dbReference type="ARBA" id="ARBA00001946"/>
    </source>
</evidence>
<keyword evidence="8" id="KW-0067">ATP-binding</keyword>
<evidence type="ECO:0000256" key="15">
    <source>
        <dbReference type="SAM" id="Phobius"/>
    </source>
</evidence>
<evidence type="ECO:0000256" key="5">
    <source>
        <dbReference type="ARBA" id="ARBA00022692"/>
    </source>
</evidence>
<proteinExistence type="inferred from homology"/>
<evidence type="ECO:0000256" key="4">
    <source>
        <dbReference type="ARBA" id="ARBA00012201"/>
    </source>
</evidence>
<evidence type="ECO:0000256" key="3">
    <source>
        <dbReference type="ARBA" id="ARBA00004141"/>
    </source>
</evidence>
<evidence type="ECO:0000313" key="18">
    <source>
        <dbReference type="Proteomes" id="UP001154078"/>
    </source>
</evidence>
<dbReference type="PANTHER" id="PTHR45627">
    <property type="entry name" value="ADENYLATE CYCLASE TYPE 1"/>
    <property type="match status" value="1"/>
</dbReference>
<dbReference type="InterPro" id="IPR032628">
    <property type="entry name" value="AC_N"/>
</dbReference>
<feature type="transmembrane region" description="Helical" evidence="15">
    <location>
        <begin position="206"/>
        <end position="225"/>
    </location>
</feature>
<feature type="transmembrane region" description="Helical" evidence="15">
    <location>
        <begin position="94"/>
        <end position="111"/>
    </location>
</feature>
<dbReference type="GO" id="GO:0004016">
    <property type="term" value="F:adenylate cyclase activity"/>
    <property type="evidence" value="ECO:0007669"/>
    <property type="project" value="UniProtKB-EC"/>
</dbReference>
<keyword evidence="5 15" id="KW-0812">Transmembrane</keyword>
<feature type="domain" description="Guanylate cyclase" evidence="16">
    <location>
        <begin position="955"/>
        <end position="1113"/>
    </location>
</feature>
<dbReference type="Proteomes" id="UP001154078">
    <property type="component" value="Chromosome 1"/>
</dbReference>
<keyword evidence="7" id="KW-0547">Nucleotide-binding</keyword>
<accession>A0A9P0ARJ7</accession>
<dbReference type="PANTHER" id="PTHR45627:SF23">
    <property type="entry name" value="AT30656P-RELATED"/>
    <property type="match status" value="1"/>
</dbReference>
<evidence type="ECO:0000256" key="7">
    <source>
        <dbReference type="ARBA" id="ARBA00022741"/>
    </source>
</evidence>
<dbReference type="InterPro" id="IPR018297">
    <property type="entry name" value="A/G_cyclase_CS"/>
</dbReference>
<gene>
    <name evidence="17" type="ORF">MELIAE_LOCUS1638</name>
</gene>
<comment type="similarity">
    <text evidence="14">Belongs to the adenylyl cyclase class-4/guanylyl cyclase family.</text>
</comment>
<dbReference type="GO" id="GO:0035556">
    <property type="term" value="P:intracellular signal transduction"/>
    <property type="evidence" value="ECO:0007669"/>
    <property type="project" value="InterPro"/>
</dbReference>
<comment type="subcellular location">
    <subcellularLocation>
        <location evidence="3">Membrane</location>
        <topology evidence="3">Multi-pass membrane protein</topology>
    </subcellularLocation>
</comment>
<evidence type="ECO:0000256" key="9">
    <source>
        <dbReference type="ARBA" id="ARBA00022842"/>
    </source>
</evidence>
<dbReference type="GO" id="GO:0007189">
    <property type="term" value="P:adenylate cyclase-activating G protein-coupled receptor signaling pathway"/>
    <property type="evidence" value="ECO:0007669"/>
    <property type="project" value="TreeGrafter"/>
</dbReference>
<comment type="cofactor">
    <cofactor evidence="2">
        <name>Mg(2+)</name>
        <dbReference type="ChEBI" id="CHEBI:18420"/>
    </cofactor>
</comment>
<comment type="catalytic activity">
    <reaction evidence="1">
        <text>ATP = 3',5'-cyclic AMP + diphosphate</text>
        <dbReference type="Rhea" id="RHEA:15389"/>
        <dbReference type="ChEBI" id="CHEBI:30616"/>
        <dbReference type="ChEBI" id="CHEBI:33019"/>
        <dbReference type="ChEBI" id="CHEBI:58165"/>
        <dbReference type="EC" id="4.6.1.1"/>
    </reaction>
</comment>
<dbReference type="GO" id="GO:0006171">
    <property type="term" value="P:cAMP biosynthetic process"/>
    <property type="evidence" value="ECO:0007669"/>
    <property type="project" value="UniProtKB-KW"/>
</dbReference>
<dbReference type="SUPFAM" id="SSF55073">
    <property type="entry name" value="Nucleotide cyclase"/>
    <property type="match status" value="2"/>
</dbReference>
<evidence type="ECO:0000256" key="6">
    <source>
        <dbReference type="ARBA" id="ARBA00022723"/>
    </source>
</evidence>
<name>A0A9P0ARJ7_BRAAE</name>
<dbReference type="Pfam" id="PF16214">
    <property type="entry name" value="AC_N"/>
    <property type="match status" value="1"/>
</dbReference>
<evidence type="ECO:0000256" key="11">
    <source>
        <dbReference type="ARBA" id="ARBA00022998"/>
    </source>
</evidence>
<evidence type="ECO:0000256" key="1">
    <source>
        <dbReference type="ARBA" id="ARBA00001593"/>
    </source>
</evidence>
<evidence type="ECO:0000256" key="14">
    <source>
        <dbReference type="RuleBase" id="RU000405"/>
    </source>
</evidence>
<evidence type="ECO:0000256" key="10">
    <source>
        <dbReference type="ARBA" id="ARBA00022989"/>
    </source>
</evidence>
<feature type="transmembrane region" description="Helical" evidence="15">
    <location>
        <begin position="57"/>
        <end position="82"/>
    </location>
</feature>
<feature type="transmembrane region" description="Helical" evidence="15">
    <location>
        <begin position="176"/>
        <end position="194"/>
    </location>
</feature>
<dbReference type="FunFam" id="3.30.70.1230:FF:000024">
    <property type="entry name" value="ACXA, isoform A"/>
    <property type="match status" value="1"/>
</dbReference>
<keyword evidence="9" id="KW-0460">Magnesium</keyword>
<dbReference type="GO" id="GO:0046872">
    <property type="term" value="F:metal ion binding"/>
    <property type="evidence" value="ECO:0007669"/>
    <property type="project" value="UniProtKB-KW"/>
</dbReference>
<dbReference type="PROSITE" id="PS50125">
    <property type="entry name" value="GUANYLATE_CYCLASE_2"/>
    <property type="match status" value="2"/>
</dbReference>
<dbReference type="InterPro" id="IPR001054">
    <property type="entry name" value="A/G_cyclase"/>
</dbReference>
<evidence type="ECO:0000256" key="12">
    <source>
        <dbReference type="ARBA" id="ARBA00023136"/>
    </source>
</evidence>
<feature type="transmembrane region" description="Helical" evidence="15">
    <location>
        <begin position="852"/>
        <end position="873"/>
    </location>
</feature>
<dbReference type="EMBL" id="OV121132">
    <property type="protein sequence ID" value="CAH0547706.1"/>
    <property type="molecule type" value="Genomic_DNA"/>
</dbReference>
<evidence type="ECO:0000256" key="13">
    <source>
        <dbReference type="ARBA" id="ARBA00023239"/>
    </source>
</evidence>
<keyword evidence="11" id="KW-0115">cAMP biosynthesis</keyword>
<evidence type="ECO:0000256" key="8">
    <source>
        <dbReference type="ARBA" id="ARBA00022840"/>
    </source>
</evidence>
<feature type="transmembrane region" description="Helical" evidence="15">
    <location>
        <begin position="123"/>
        <end position="142"/>
    </location>
</feature>
<organism evidence="17 18">
    <name type="scientific">Brassicogethes aeneus</name>
    <name type="common">Rape pollen beetle</name>
    <name type="synonym">Meligethes aeneus</name>
    <dbReference type="NCBI Taxonomy" id="1431903"/>
    <lineage>
        <taxon>Eukaryota</taxon>
        <taxon>Metazoa</taxon>
        <taxon>Ecdysozoa</taxon>
        <taxon>Arthropoda</taxon>
        <taxon>Hexapoda</taxon>
        <taxon>Insecta</taxon>
        <taxon>Pterygota</taxon>
        <taxon>Neoptera</taxon>
        <taxon>Endopterygota</taxon>
        <taxon>Coleoptera</taxon>
        <taxon>Polyphaga</taxon>
        <taxon>Cucujiformia</taxon>
        <taxon>Nitidulidae</taxon>
        <taxon>Meligethinae</taxon>
        <taxon>Brassicogethes</taxon>
    </lineage>
</organism>